<keyword evidence="3" id="KW-1185">Reference proteome</keyword>
<comment type="caution">
    <text evidence="2">The sequence shown here is derived from an EMBL/GenBank/DDBJ whole genome shotgun (WGS) entry which is preliminary data.</text>
</comment>
<feature type="signal peptide" evidence="1">
    <location>
        <begin position="1"/>
        <end position="27"/>
    </location>
</feature>
<accession>A0A4U6QEI6</accession>
<protein>
    <submittedName>
        <fullName evidence="2">Uncharacterized protein</fullName>
    </submittedName>
</protein>
<reference evidence="2 3" key="1">
    <citation type="submission" date="2019-05" db="EMBL/GenBank/DDBJ databases">
        <title>Nakamurella sp. N5BH11, whole genome shotgun sequence.</title>
        <authorList>
            <person name="Tuo L."/>
        </authorList>
    </citation>
    <scope>NUCLEOTIDE SEQUENCE [LARGE SCALE GENOMIC DNA]</scope>
    <source>
        <strain evidence="2 3">N5BH11</strain>
    </source>
</reference>
<keyword evidence="1" id="KW-0732">Signal</keyword>
<name>A0A4U6QEI6_9ACTN</name>
<gene>
    <name evidence="2" type="ORF">FDO65_14050</name>
</gene>
<dbReference type="AlphaFoldDB" id="A0A4U6QEI6"/>
<evidence type="ECO:0000313" key="3">
    <source>
        <dbReference type="Proteomes" id="UP000306985"/>
    </source>
</evidence>
<dbReference type="EMBL" id="SZZH01000003">
    <property type="protein sequence ID" value="TKV58644.1"/>
    <property type="molecule type" value="Genomic_DNA"/>
</dbReference>
<sequence>MCARPAIAGMLALVIGLAMTSAPSAGATEPAPVVSSAAQSDPTPLVAAVGPTRVVDTRAGLGRRGPLPAGASLVLPIAGRADVPAEGAGVVILTVTVPTPSAAGALHVFAADQQATTPLVHFTAGRTVSTQVWVPVARTGPQAGSVTVRNDAAVAVPLVVDVTGWTSSATSPEAGGYVPVSPSELTATPVAAGASLVVPVAGRGGVPAGARAALLSVSVTDSRVAGWLTARPTDRAAGASPPAALNFSAGVDITGPALVPLAADGSVVLDNRSSGRIGLRVDVVGWLPSGAAVAGGLAVLPATRIIDTRSGLGLAGRSGPLGPGGLDLTLTGRGGVPVQDVAAVVVQVTAVDPTRDGYLRLAPSTVPAPAGVAVNFPARGSRTGTALVALDGNGQARLENPTSSVQHVVVDVLGYVTRPAESTDLRWTGPTDTVGGLGQAVALSCPPSTPGAGSFCLAVGTTGWAVRTGATWTAGAGSPPPTGRDGLSCTSPTFCMAVGGTAVSVFDGSAWRAVTPPTADFLTDVSCHGASTCVLVAADGRDWVWTGASWTARSPVFTGDGDEQPEVTEVSCASDLFCGAVGTRSWFWTGSGWGGPDVLPNSDTTAVSCPVDGFCAVVGSGGSGLAVYRQGARTQFEQPQSPTSVACTDATFCVAVGVFSQQTGRSDAITVWDGATWTDPFGPPITVPGEPVLVSCPNAGLCVALQDDARQILGTRG</sequence>
<evidence type="ECO:0000313" key="2">
    <source>
        <dbReference type="EMBL" id="TKV58644.1"/>
    </source>
</evidence>
<feature type="chain" id="PRO_5020402441" evidence="1">
    <location>
        <begin position="28"/>
        <end position="717"/>
    </location>
</feature>
<dbReference type="Proteomes" id="UP000306985">
    <property type="component" value="Unassembled WGS sequence"/>
</dbReference>
<dbReference type="OrthoDB" id="4855196at2"/>
<dbReference type="RefSeq" id="WP_137450305.1">
    <property type="nucleotide sequence ID" value="NZ_SZZH01000003.1"/>
</dbReference>
<proteinExistence type="predicted"/>
<organism evidence="2 3">
    <name type="scientific">Nakamurella flava</name>
    <dbReference type="NCBI Taxonomy" id="2576308"/>
    <lineage>
        <taxon>Bacteria</taxon>
        <taxon>Bacillati</taxon>
        <taxon>Actinomycetota</taxon>
        <taxon>Actinomycetes</taxon>
        <taxon>Nakamurellales</taxon>
        <taxon>Nakamurellaceae</taxon>
        <taxon>Nakamurella</taxon>
    </lineage>
</organism>
<evidence type="ECO:0000256" key="1">
    <source>
        <dbReference type="SAM" id="SignalP"/>
    </source>
</evidence>